<dbReference type="InterPro" id="IPR013324">
    <property type="entry name" value="RNA_pol_sigma_r3/r4-like"/>
</dbReference>
<sequence length="195" mass="21831">MSESAASRELLQRAREGDQAALGELLNAQNRLLQQMAQQEVNGRLQARLSAADIVQQTCLSAIRNFNDFQGDNEPQFAAWLKEVHERNVRDVVRRHVTAKKRAISAQQATDEKTLQADSLHTPSRKAMLDESTAQLLRALDSLPEMQAEAVRLRHLEQLSLTEIAERMDRSDVAVASLLKRGLAALRERLPGDSE</sequence>
<dbReference type="SUPFAM" id="SSF88946">
    <property type="entry name" value="Sigma2 domain of RNA polymerase sigma factors"/>
    <property type="match status" value="1"/>
</dbReference>
<keyword evidence="4" id="KW-0804">Transcription</keyword>
<dbReference type="InterPro" id="IPR013325">
    <property type="entry name" value="RNA_pol_sigma_r2"/>
</dbReference>
<dbReference type="EMBL" id="CP017641">
    <property type="protein sequence ID" value="APZ95827.1"/>
    <property type="molecule type" value="Genomic_DNA"/>
</dbReference>
<gene>
    <name evidence="7" type="primary">rpoE_6</name>
    <name evidence="7" type="ORF">Fuma_05489</name>
</gene>
<dbReference type="Gene3D" id="1.10.10.10">
    <property type="entry name" value="Winged helix-like DNA-binding domain superfamily/Winged helix DNA-binding domain"/>
    <property type="match status" value="1"/>
</dbReference>
<dbReference type="NCBIfam" id="TIGR02937">
    <property type="entry name" value="sigma70-ECF"/>
    <property type="match status" value="1"/>
</dbReference>
<evidence type="ECO:0000256" key="2">
    <source>
        <dbReference type="ARBA" id="ARBA00023015"/>
    </source>
</evidence>
<evidence type="ECO:0000256" key="3">
    <source>
        <dbReference type="ARBA" id="ARBA00023082"/>
    </source>
</evidence>
<feature type="domain" description="RNA polymerase sigma factor 70 region 4 type 2" evidence="6">
    <location>
        <begin position="135"/>
        <end position="186"/>
    </location>
</feature>
<protein>
    <submittedName>
        <fullName evidence="7">Sigma-24</fullName>
    </submittedName>
</protein>
<dbReference type="GO" id="GO:0003677">
    <property type="term" value="F:DNA binding"/>
    <property type="evidence" value="ECO:0007669"/>
    <property type="project" value="InterPro"/>
</dbReference>
<dbReference type="CDD" id="cd06171">
    <property type="entry name" value="Sigma70_r4"/>
    <property type="match status" value="1"/>
</dbReference>
<evidence type="ECO:0000259" key="6">
    <source>
        <dbReference type="Pfam" id="PF08281"/>
    </source>
</evidence>
<reference evidence="7 8" key="1">
    <citation type="journal article" date="2016" name="Front. Microbiol.">
        <title>Fuerstia marisgermanicae gen. nov., sp. nov., an Unusual Member of the Phylum Planctomycetes from the German Wadden Sea.</title>
        <authorList>
            <person name="Kohn T."/>
            <person name="Heuer A."/>
            <person name="Jogler M."/>
            <person name="Vollmers J."/>
            <person name="Boedeker C."/>
            <person name="Bunk B."/>
            <person name="Rast P."/>
            <person name="Borchert D."/>
            <person name="Glockner I."/>
            <person name="Freese H.M."/>
            <person name="Klenk H.P."/>
            <person name="Overmann J."/>
            <person name="Kaster A.K."/>
            <person name="Rohde M."/>
            <person name="Wiegand S."/>
            <person name="Jogler C."/>
        </authorList>
    </citation>
    <scope>NUCLEOTIDE SEQUENCE [LARGE SCALE GENOMIC DNA]</scope>
    <source>
        <strain evidence="7 8">NH11</strain>
    </source>
</reference>
<dbReference type="OrthoDB" id="265297at2"/>
<proteinExistence type="inferred from homology"/>
<keyword evidence="2" id="KW-0805">Transcription regulation</keyword>
<evidence type="ECO:0000313" key="7">
    <source>
        <dbReference type="EMBL" id="APZ95827.1"/>
    </source>
</evidence>
<dbReference type="Gene3D" id="1.10.1740.10">
    <property type="match status" value="1"/>
</dbReference>
<keyword evidence="3" id="KW-0731">Sigma factor</keyword>
<feature type="region of interest" description="Disordered" evidence="5">
    <location>
        <begin position="105"/>
        <end position="126"/>
    </location>
</feature>
<dbReference type="Proteomes" id="UP000187735">
    <property type="component" value="Chromosome"/>
</dbReference>
<dbReference type="KEGG" id="fmr:Fuma_05489"/>
<dbReference type="GO" id="GO:0006352">
    <property type="term" value="P:DNA-templated transcription initiation"/>
    <property type="evidence" value="ECO:0007669"/>
    <property type="project" value="InterPro"/>
</dbReference>
<evidence type="ECO:0000256" key="1">
    <source>
        <dbReference type="ARBA" id="ARBA00010641"/>
    </source>
</evidence>
<name>A0A1P8WP44_9PLAN</name>
<dbReference type="InterPro" id="IPR014284">
    <property type="entry name" value="RNA_pol_sigma-70_dom"/>
</dbReference>
<comment type="similarity">
    <text evidence="1">Belongs to the sigma-70 factor family. ECF subfamily.</text>
</comment>
<accession>A0A1P8WP44</accession>
<evidence type="ECO:0000313" key="8">
    <source>
        <dbReference type="Proteomes" id="UP000187735"/>
    </source>
</evidence>
<dbReference type="STRING" id="1891926.Fuma_05489"/>
<evidence type="ECO:0000256" key="4">
    <source>
        <dbReference type="ARBA" id="ARBA00023163"/>
    </source>
</evidence>
<dbReference type="RefSeq" id="WP_077026933.1">
    <property type="nucleotide sequence ID" value="NZ_CP017641.1"/>
</dbReference>
<dbReference type="SUPFAM" id="SSF88659">
    <property type="entry name" value="Sigma3 and sigma4 domains of RNA polymerase sigma factors"/>
    <property type="match status" value="1"/>
</dbReference>
<dbReference type="InterPro" id="IPR013249">
    <property type="entry name" value="RNA_pol_sigma70_r4_t2"/>
</dbReference>
<dbReference type="InterPro" id="IPR039425">
    <property type="entry name" value="RNA_pol_sigma-70-like"/>
</dbReference>
<organism evidence="7 8">
    <name type="scientific">Fuerstiella marisgermanici</name>
    <dbReference type="NCBI Taxonomy" id="1891926"/>
    <lineage>
        <taxon>Bacteria</taxon>
        <taxon>Pseudomonadati</taxon>
        <taxon>Planctomycetota</taxon>
        <taxon>Planctomycetia</taxon>
        <taxon>Planctomycetales</taxon>
        <taxon>Planctomycetaceae</taxon>
        <taxon>Fuerstiella</taxon>
    </lineage>
</organism>
<dbReference type="InterPro" id="IPR036388">
    <property type="entry name" value="WH-like_DNA-bd_sf"/>
</dbReference>
<dbReference type="PANTHER" id="PTHR43133">
    <property type="entry name" value="RNA POLYMERASE ECF-TYPE SIGMA FACTO"/>
    <property type="match status" value="1"/>
</dbReference>
<dbReference type="Pfam" id="PF08281">
    <property type="entry name" value="Sigma70_r4_2"/>
    <property type="match status" value="1"/>
</dbReference>
<evidence type="ECO:0000256" key="5">
    <source>
        <dbReference type="SAM" id="MobiDB-lite"/>
    </source>
</evidence>
<dbReference type="PANTHER" id="PTHR43133:SF51">
    <property type="entry name" value="RNA POLYMERASE SIGMA FACTOR"/>
    <property type="match status" value="1"/>
</dbReference>
<dbReference type="GO" id="GO:0016987">
    <property type="term" value="F:sigma factor activity"/>
    <property type="evidence" value="ECO:0007669"/>
    <property type="project" value="UniProtKB-KW"/>
</dbReference>
<keyword evidence="8" id="KW-1185">Reference proteome</keyword>
<dbReference type="AlphaFoldDB" id="A0A1P8WP44"/>